<dbReference type="GO" id="GO:0016020">
    <property type="term" value="C:membrane"/>
    <property type="evidence" value="ECO:0007669"/>
    <property type="project" value="UniProtKB-SubCell"/>
</dbReference>
<feature type="transmembrane region" description="Helical" evidence="5">
    <location>
        <begin position="30"/>
        <end position="51"/>
    </location>
</feature>
<dbReference type="PANTHER" id="PTHR31157:SF1">
    <property type="entry name" value="SCP DOMAIN-CONTAINING PROTEIN"/>
    <property type="match status" value="1"/>
</dbReference>
<evidence type="ECO:0000313" key="7">
    <source>
        <dbReference type="EMBL" id="NML16180.1"/>
    </source>
</evidence>
<feature type="transmembrane region" description="Helical" evidence="5">
    <location>
        <begin position="63"/>
        <end position="85"/>
    </location>
</feature>
<dbReference type="InterPro" id="IPR014044">
    <property type="entry name" value="CAP_dom"/>
</dbReference>
<evidence type="ECO:0000256" key="4">
    <source>
        <dbReference type="ARBA" id="ARBA00023136"/>
    </source>
</evidence>
<dbReference type="SUPFAM" id="SSF55797">
    <property type="entry name" value="PR-1-like"/>
    <property type="match status" value="1"/>
</dbReference>
<gene>
    <name evidence="7" type="ORF">HHL10_14455</name>
</gene>
<name>A0A848FDF3_9BURK</name>
<feature type="transmembrane region" description="Helical" evidence="5">
    <location>
        <begin position="106"/>
        <end position="130"/>
    </location>
</feature>
<dbReference type="EMBL" id="JABBFW010000008">
    <property type="protein sequence ID" value="NML16180.1"/>
    <property type="molecule type" value="Genomic_DNA"/>
</dbReference>
<accession>A0A848FDF3</accession>
<dbReference type="AlphaFoldDB" id="A0A848FDF3"/>
<dbReference type="PANTHER" id="PTHR31157">
    <property type="entry name" value="SCP DOMAIN-CONTAINING PROTEIN"/>
    <property type="match status" value="1"/>
</dbReference>
<sequence>MPPLNVVDVLLGLIVLLGMWSGWRRGFIVAALELLCLVAALVAALWGYARVAAGLEPHLESAWARPLAFVGLFAVVRIVLGVLVLRRAHALPRQAHAHGANRALGLLPGAGSGLIDAMLAVMLLLALPLADGLTEATRDSRLAQRLVVPAEWVEARLAPIFNEAASRTLNRLTIQPESRERIALPFSVQNPRPRPELEARMLDLVNEARAREGLKPLRADPEAAGVARAHSHDMFARAYFSHISPEGADPFDRMRRGGLRFVMAGENLALAQTLELAHRGLMESPGHRANILRPGFGRVGIGILDGGRRGLMVTQNFRN</sequence>
<keyword evidence="3 5" id="KW-1133">Transmembrane helix</keyword>
<feature type="domain" description="SCP" evidence="6">
    <location>
        <begin position="202"/>
        <end position="317"/>
    </location>
</feature>
<comment type="subcellular location">
    <subcellularLocation>
        <location evidence="1">Membrane</location>
        <topology evidence="1">Multi-pass membrane protein</topology>
    </subcellularLocation>
</comment>
<reference evidence="7 8" key="1">
    <citation type="submission" date="2020-04" db="EMBL/GenBank/DDBJ databases">
        <title>Azohydromonas sp. isolated from soil.</title>
        <authorList>
            <person name="Dahal R.H."/>
        </authorList>
    </citation>
    <scope>NUCLEOTIDE SEQUENCE [LARGE SCALE GENOMIC DNA]</scope>
    <source>
        <strain evidence="7 8">G-1-1-14</strain>
    </source>
</reference>
<dbReference type="InterPro" id="IPR035940">
    <property type="entry name" value="CAP_sf"/>
</dbReference>
<organism evidence="7 8">
    <name type="scientific">Azohydromonas caseinilytica</name>
    <dbReference type="NCBI Taxonomy" id="2728836"/>
    <lineage>
        <taxon>Bacteria</taxon>
        <taxon>Pseudomonadati</taxon>
        <taxon>Pseudomonadota</taxon>
        <taxon>Betaproteobacteria</taxon>
        <taxon>Burkholderiales</taxon>
        <taxon>Sphaerotilaceae</taxon>
        <taxon>Azohydromonas</taxon>
    </lineage>
</organism>
<dbReference type="GO" id="GO:0009403">
    <property type="term" value="P:toxin biosynthetic process"/>
    <property type="evidence" value="ECO:0007669"/>
    <property type="project" value="InterPro"/>
</dbReference>
<evidence type="ECO:0000313" key="8">
    <source>
        <dbReference type="Proteomes" id="UP000574067"/>
    </source>
</evidence>
<dbReference type="Proteomes" id="UP000574067">
    <property type="component" value="Unassembled WGS sequence"/>
</dbReference>
<keyword evidence="2 5" id="KW-0812">Transmembrane</keyword>
<keyword evidence="8" id="KW-1185">Reference proteome</keyword>
<dbReference type="Pfam" id="PF02674">
    <property type="entry name" value="Colicin_V"/>
    <property type="match status" value="1"/>
</dbReference>
<proteinExistence type="predicted"/>
<evidence type="ECO:0000259" key="6">
    <source>
        <dbReference type="Pfam" id="PF00188"/>
    </source>
</evidence>
<dbReference type="InterPro" id="IPR003825">
    <property type="entry name" value="Colicin-V_CvpA"/>
</dbReference>
<evidence type="ECO:0000256" key="3">
    <source>
        <dbReference type="ARBA" id="ARBA00022989"/>
    </source>
</evidence>
<evidence type="ECO:0000256" key="1">
    <source>
        <dbReference type="ARBA" id="ARBA00004141"/>
    </source>
</evidence>
<evidence type="ECO:0000256" key="5">
    <source>
        <dbReference type="SAM" id="Phobius"/>
    </source>
</evidence>
<dbReference type="Gene3D" id="3.40.33.10">
    <property type="entry name" value="CAP"/>
    <property type="match status" value="1"/>
</dbReference>
<dbReference type="CDD" id="cd05379">
    <property type="entry name" value="CAP_bacterial"/>
    <property type="match status" value="1"/>
</dbReference>
<feature type="transmembrane region" description="Helical" evidence="5">
    <location>
        <begin position="6"/>
        <end position="23"/>
    </location>
</feature>
<evidence type="ECO:0000256" key="2">
    <source>
        <dbReference type="ARBA" id="ARBA00022692"/>
    </source>
</evidence>
<protein>
    <recommendedName>
        <fullName evidence="6">SCP domain-containing protein</fullName>
    </recommendedName>
</protein>
<keyword evidence="4 5" id="KW-0472">Membrane</keyword>
<dbReference type="Pfam" id="PF00188">
    <property type="entry name" value="CAP"/>
    <property type="match status" value="1"/>
</dbReference>
<comment type="caution">
    <text evidence="7">The sequence shown here is derived from an EMBL/GenBank/DDBJ whole genome shotgun (WGS) entry which is preliminary data.</text>
</comment>